<dbReference type="EMBL" id="AACCXK010000001">
    <property type="protein sequence ID" value="EAK0452097.1"/>
    <property type="molecule type" value="Genomic_DNA"/>
</dbReference>
<dbReference type="AlphaFoldDB" id="A0A5L8UDC6"/>
<dbReference type="InterPro" id="IPR000073">
    <property type="entry name" value="AB_hydrolase_1"/>
</dbReference>
<dbReference type="Proteomes" id="UP000557842">
    <property type="component" value="Unassembled WGS sequence"/>
</dbReference>
<dbReference type="PANTHER" id="PTHR43798">
    <property type="entry name" value="MONOACYLGLYCEROL LIPASE"/>
    <property type="match status" value="1"/>
</dbReference>
<accession>A0A5L8UDC6</accession>
<dbReference type="PANTHER" id="PTHR43798:SF31">
    <property type="entry name" value="AB HYDROLASE SUPERFAMILY PROTEIN YCLE"/>
    <property type="match status" value="1"/>
</dbReference>
<sequence>MAIKDVKVNGGVYSINYDIVNPNADISILILHGWGANKEIMKKAFLNHLDDFKQIYIDLPGFGKSTLKHPLDTKKYAIIVSEFLNLIGVKPDFIMGHSFGGKVASLLNSPRLVLLSSAGIITKKSFLVRFKIKIFKLIKLFGFGKFYKLFATKDVAGMSKEMYETLKNVVDEDFRHIFANCKAKTLIFWGKDDKSTPLKSGETISKLIVNSEFYPLNGDHFFFLLHSKFISDKIKISLAHETQSKNLDDAYTQGCILESGDDDA</sequence>
<dbReference type="Pfam" id="PF00561">
    <property type="entry name" value="Abhydrolase_1"/>
    <property type="match status" value="1"/>
</dbReference>
<reference evidence="6 8" key="1">
    <citation type="submission" date="2018-05" db="EMBL/GenBank/DDBJ databases">
        <authorList>
            <consortium name="PulseNet: The National Subtyping Network for Foodborne Disease Surveillance"/>
            <person name="Tarr C.L."/>
            <person name="Trees E."/>
            <person name="Katz L.S."/>
            <person name="Carleton-Romer H.A."/>
            <person name="Stroika S."/>
            <person name="Kucerova Z."/>
            <person name="Roache K.F."/>
            <person name="Sabol A.L."/>
            <person name="Besser J."/>
            <person name="Gerner-Smidt P."/>
        </authorList>
    </citation>
    <scope>NUCLEOTIDE SEQUENCE</scope>
    <source>
        <strain evidence="5">2014D-0197</strain>
        <strain evidence="3 8">2016D-0221</strain>
        <strain evidence="6">D4313</strain>
        <strain evidence="4 7">PNUSAC001503</strain>
    </source>
</reference>
<dbReference type="OMA" id="LLFWGKD"/>
<dbReference type="InterPro" id="IPR050266">
    <property type="entry name" value="AB_hydrolase_sf"/>
</dbReference>
<protein>
    <submittedName>
        <fullName evidence="6">Alpha/beta hydrolase</fullName>
    </submittedName>
</protein>
<dbReference type="RefSeq" id="WP_011731964.1">
    <property type="nucleotide sequence ID" value="NZ_AABUZP020000005.1"/>
</dbReference>
<evidence type="ECO:0000313" key="4">
    <source>
        <dbReference type="EMBL" id="EAI8859426.1"/>
    </source>
</evidence>
<dbReference type="InterPro" id="IPR029058">
    <property type="entry name" value="AB_hydrolase_fold"/>
</dbReference>
<keyword evidence="1 6" id="KW-0378">Hydrolase</keyword>
<dbReference type="GeneID" id="61064647"/>
<comment type="caution">
    <text evidence="6">The sequence shown here is derived from an EMBL/GenBank/DDBJ whole genome shotgun (WGS) entry which is preliminary data.</text>
</comment>
<proteinExistence type="predicted"/>
<dbReference type="EMBL" id="AABQDW010000006">
    <property type="protein sequence ID" value="EAI5407969.1"/>
    <property type="molecule type" value="Genomic_DNA"/>
</dbReference>
<name>A0A5L8UDC6_CAMFE</name>
<organism evidence="6">
    <name type="scientific">Campylobacter fetus</name>
    <dbReference type="NCBI Taxonomy" id="196"/>
    <lineage>
        <taxon>Bacteria</taxon>
        <taxon>Pseudomonadati</taxon>
        <taxon>Campylobacterota</taxon>
        <taxon>Epsilonproteobacteria</taxon>
        <taxon>Campylobacterales</taxon>
        <taxon>Campylobacteraceae</taxon>
        <taxon>Campylobacter</taxon>
    </lineage>
</organism>
<dbReference type="GO" id="GO:0016020">
    <property type="term" value="C:membrane"/>
    <property type="evidence" value="ECO:0007669"/>
    <property type="project" value="TreeGrafter"/>
</dbReference>
<evidence type="ECO:0000313" key="3">
    <source>
        <dbReference type="EMBL" id="EAI5407969.1"/>
    </source>
</evidence>
<dbReference type="GO" id="GO:0016787">
    <property type="term" value="F:hydrolase activity"/>
    <property type="evidence" value="ECO:0007669"/>
    <property type="project" value="UniProtKB-KW"/>
</dbReference>
<keyword evidence="7" id="KW-1185">Reference proteome</keyword>
<evidence type="ECO:0000313" key="5">
    <source>
        <dbReference type="EMBL" id="EAK0452097.1"/>
    </source>
</evidence>
<dbReference type="EMBL" id="AABTCC010000017">
    <property type="protein sequence ID" value="EAI8859426.1"/>
    <property type="molecule type" value="Genomic_DNA"/>
</dbReference>
<evidence type="ECO:0000259" key="2">
    <source>
        <dbReference type="Pfam" id="PF00561"/>
    </source>
</evidence>
<evidence type="ECO:0000313" key="7">
    <source>
        <dbReference type="Proteomes" id="UP000535509"/>
    </source>
</evidence>
<evidence type="ECO:0000313" key="8">
    <source>
        <dbReference type="Proteomes" id="UP000557842"/>
    </source>
</evidence>
<evidence type="ECO:0000256" key="1">
    <source>
        <dbReference type="ARBA" id="ARBA00022801"/>
    </source>
</evidence>
<dbReference type="EMBL" id="AACCXM010000001">
    <property type="protein sequence ID" value="EAK0468208.1"/>
    <property type="molecule type" value="Genomic_DNA"/>
</dbReference>
<evidence type="ECO:0000313" key="6">
    <source>
        <dbReference type="EMBL" id="EAK0468208.1"/>
    </source>
</evidence>
<gene>
    <name evidence="5" type="ORF">AAH17_00265</name>
    <name evidence="6" type="ORF">AAH24_02325</name>
    <name evidence="3" type="ORF">BVH53_04565</name>
    <name evidence="4" type="ORF">CX802_06245</name>
</gene>
<dbReference type="Gene3D" id="3.40.50.1820">
    <property type="entry name" value="alpha/beta hydrolase"/>
    <property type="match status" value="1"/>
</dbReference>
<dbReference type="SUPFAM" id="SSF53474">
    <property type="entry name" value="alpha/beta-Hydrolases"/>
    <property type="match status" value="1"/>
</dbReference>
<dbReference type="Proteomes" id="UP000535509">
    <property type="component" value="Unassembled WGS sequence"/>
</dbReference>
<feature type="domain" description="AB hydrolase-1" evidence="2">
    <location>
        <begin position="28"/>
        <end position="106"/>
    </location>
</feature>